<reference evidence="2" key="1">
    <citation type="submission" date="2016-10" db="EMBL/GenBank/DDBJ databases">
        <authorList>
            <person name="Varghese N."/>
            <person name="Submissions S."/>
        </authorList>
    </citation>
    <scope>NUCLEOTIDE SEQUENCE [LARGE SCALE GENOMIC DNA]</scope>
    <source>
        <strain evidence="2">CBMB127</strain>
    </source>
</reference>
<evidence type="ECO:0000313" key="2">
    <source>
        <dbReference type="Proteomes" id="UP000198629"/>
    </source>
</evidence>
<keyword evidence="2" id="KW-1185">Reference proteome</keyword>
<dbReference type="AlphaFoldDB" id="A0A1G9A739"/>
<gene>
    <name evidence="1" type="ORF">SAMN05192566_0723</name>
</gene>
<dbReference type="RefSeq" id="WP_091470034.1">
    <property type="nucleotide sequence ID" value="NZ_FNFX01000001.1"/>
</dbReference>
<accession>A0A1G9A739</accession>
<protein>
    <submittedName>
        <fullName evidence="1">Uncharacterized protein</fullName>
    </submittedName>
</protein>
<proteinExistence type="predicted"/>
<dbReference type="Proteomes" id="UP000198629">
    <property type="component" value="Unassembled WGS sequence"/>
</dbReference>
<name>A0A1G9A739_9PROT</name>
<evidence type="ECO:0000313" key="1">
    <source>
        <dbReference type="EMBL" id="SDK23103.1"/>
    </source>
</evidence>
<sequence>MKEKLNTLNCDDLWKFRRTYEIKIEKQKIKNLELLLEIDSLENILDEIKLMQLSKGFINQDDYEDYANYINEDEEDLPKLSNQDSCKDN</sequence>
<dbReference type="STRING" id="492660.SAMN05192566_0723"/>
<organism evidence="1 2">
    <name type="scientific">Methylophilus rhizosphaerae</name>
    <dbReference type="NCBI Taxonomy" id="492660"/>
    <lineage>
        <taxon>Bacteria</taxon>
        <taxon>Pseudomonadati</taxon>
        <taxon>Pseudomonadota</taxon>
        <taxon>Betaproteobacteria</taxon>
        <taxon>Nitrosomonadales</taxon>
        <taxon>Methylophilaceae</taxon>
        <taxon>Methylophilus</taxon>
    </lineage>
</organism>
<dbReference type="EMBL" id="FNFX01000001">
    <property type="protein sequence ID" value="SDK23103.1"/>
    <property type="molecule type" value="Genomic_DNA"/>
</dbReference>